<dbReference type="InterPro" id="IPR029062">
    <property type="entry name" value="Class_I_gatase-like"/>
</dbReference>
<keyword evidence="4" id="KW-0378">Hydrolase</keyword>
<comment type="caution">
    <text evidence="10">The sequence shown here is derived from an EMBL/GenBank/DDBJ whole genome shotgun (WGS) entry which is preliminary data.</text>
</comment>
<dbReference type="PANTHER" id="PTHR11705">
    <property type="entry name" value="PROTEASE FAMILY M14 CARBOXYPEPTIDASE A,B"/>
    <property type="match status" value="1"/>
</dbReference>
<evidence type="ECO:0000256" key="7">
    <source>
        <dbReference type="PROSITE-ProRule" id="PRU01379"/>
    </source>
</evidence>
<organism evidence="10 11">
    <name type="scientific">Gramella jeungdoensis</name>
    <dbReference type="NCBI Taxonomy" id="708091"/>
    <lineage>
        <taxon>Bacteria</taxon>
        <taxon>Pseudomonadati</taxon>
        <taxon>Bacteroidota</taxon>
        <taxon>Flavobacteriia</taxon>
        <taxon>Flavobacteriales</taxon>
        <taxon>Flavobacteriaceae</taxon>
        <taxon>Christiangramia</taxon>
    </lineage>
</organism>
<feature type="domain" description="Peptidase M14" evidence="9">
    <location>
        <begin position="50"/>
        <end position="355"/>
    </location>
</feature>
<keyword evidence="5" id="KW-0862">Zinc</keyword>
<keyword evidence="3" id="KW-0645">Protease</keyword>
<protein>
    <submittedName>
        <fullName evidence="10">Zinc carboxypeptidase</fullName>
    </submittedName>
</protein>
<dbReference type="SUPFAM" id="SSF53187">
    <property type="entry name" value="Zn-dependent exopeptidases"/>
    <property type="match status" value="1"/>
</dbReference>
<dbReference type="PROSITE" id="PS52035">
    <property type="entry name" value="PEPTIDASE_M14"/>
    <property type="match status" value="1"/>
</dbReference>
<keyword evidence="6" id="KW-0482">Metalloprotease</keyword>
<dbReference type="Proteomes" id="UP001155077">
    <property type="component" value="Unassembled WGS sequence"/>
</dbReference>
<evidence type="ECO:0000256" key="6">
    <source>
        <dbReference type="ARBA" id="ARBA00023049"/>
    </source>
</evidence>
<keyword evidence="11" id="KW-1185">Reference proteome</keyword>
<comment type="caution">
    <text evidence="7">Lacks conserved residue(s) required for the propagation of feature annotation.</text>
</comment>
<evidence type="ECO:0000256" key="5">
    <source>
        <dbReference type="ARBA" id="ARBA00022833"/>
    </source>
</evidence>
<evidence type="ECO:0000256" key="2">
    <source>
        <dbReference type="ARBA" id="ARBA00005988"/>
    </source>
</evidence>
<evidence type="ECO:0000256" key="4">
    <source>
        <dbReference type="ARBA" id="ARBA00022801"/>
    </source>
</evidence>
<dbReference type="RefSeq" id="WP_252114919.1">
    <property type="nucleotide sequence ID" value="NZ_JAMSCK010000005.1"/>
</dbReference>
<feature type="coiled-coil region" evidence="8">
    <location>
        <begin position="695"/>
        <end position="722"/>
    </location>
</feature>
<evidence type="ECO:0000256" key="1">
    <source>
        <dbReference type="ARBA" id="ARBA00001947"/>
    </source>
</evidence>
<evidence type="ECO:0000259" key="9">
    <source>
        <dbReference type="PROSITE" id="PS52035"/>
    </source>
</evidence>
<dbReference type="CDD" id="cd06238">
    <property type="entry name" value="M14-like"/>
    <property type="match status" value="1"/>
</dbReference>
<evidence type="ECO:0000313" key="10">
    <source>
        <dbReference type="EMBL" id="MCM8570613.1"/>
    </source>
</evidence>
<dbReference type="EMBL" id="JAMSCK010000005">
    <property type="protein sequence ID" value="MCM8570613.1"/>
    <property type="molecule type" value="Genomic_DNA"/>
</dbReference>
<dbReference type="SMART" id="SM00631">
    <property type="entry name" value="Zn_pept"/>
    <property type="match status" value="1"/>
</dbReference>
<name>A0ABT0Z5B3_9FLAO</name>
<comment type="similarity">
    <text evidence="2 7">Belongs to the peptidase M14 family.</text>
</comment>
<dbReference type="GO" id="GO:0004180">
    <property type="term" value="F:carboxypeptidase activity"/>
    <property type="evidence" value="ECO:0007669"/>
    <property type="project" value="UniProtKB-KW"/>
</dbReference>
<keyword evidence="10" id="KW-0121">Carboxypeptidase</keyword>
<dbReference type="SUPFAM" id="SSF52317">
    <property type="entry name" value="Class I glutamine amidotransferase-like"/>
    <property type="match status" value="1"/>
</dbReference>
<dbReference type="InterPro" id="IPR000834">
    <property type="entry name" value="Peptidase_M14"/>
</dbReference>
<proteinExistence type="inferred from homology"/>
<dbReference type="Gene3D" id="3.40.630.10">
    <property type="entry name" value="Zn peptidases"/>
    <property type="match status" value="1"/>
</dbReference>
<reference evidence="10" key="1">
    <citation type="submission" date="2022-06" db="EMBL/GenBank/DDBJ databases">
        <title>Gramella sediminis sp. nov., isolated from deep-sea sediment of the Indian Ocean.</title>
        <authorList>
            <person name="Yang L."/>
        </authorList>
    </citation>
    <scope>NUCLEOTIDE SEQUENCE</scope>
    <source>
        <strain evidence="10">HMD3159</strain>
    </source>
</reference>
<evidence type="ECO:0000256" key="3">
    <source>
        <dbReference type="ARBA" id="ARBA00022670"/>
    </source>
</evidence>
<accession>A0ABT0Z5B3</accession>
<dbReference type="PANTHER" id="PTHR11705:SF143">
    <property type="entry name" value="SLL0236 PROTEIN"/>
    <property type="match status" value="1"/>
</dbReference>
<evidence type="ECO:0000256" key="8">
    <source>
        <dbReference type="SAM" id="Coils"/>
    </source>
</evidence>
<comment type="cofactor">
    <cofactor evidence="1">
        <name>Zn(2+)</name>
        <dbReference type="ChEBI" id="CHEBI:29105"/>
    </cofactor>
</comment>
<evidence type="ECO:0000313" key="11">
    <source>
        <dbReference type="Proteomes" id="UP001155077"/>
    </source>
</evidence>
<gene>
    <name evidence="10" type="ORF">NE848_14550</name>
</gene>
<dbReference type="Pfam" id="PF00246">
    <property type="entry name" value="Peptidase_M14"/>
    <property type="match status" value="1"/>
</dbReference>
<keyword evidence="8" id="KW-0175">Coiled coil</keyword>
<sequence length="848" mass="96408">MKSKYLLCGLITFLFFNRIQSQNDYYFPEDVNFNENIPSPAEFLGYEIGEWHTRHARLVSYMEKLAELSPNAQIQTIGYTHEKRPQIILTISSEENLQNLENIRQDHLSHANPENSPGDVEQMPVIVQLGYNVHGNEPSSSEVSMLVAYYLLAAEDAKVDDYLENGVFHIEPALNPDGRDRHTTWVNSNKGNPPVADNWDREHNESWPSGRTNHYWFDLNRDWLPLTQVESKNRVAFYHKWLPNMVTDYHEMGSSSTYFFEPTKKYGSENPIVPRYNYDTLNSIFAKYHQEALDEIGSLYFTGERYDNSYPGYGSTYPDLHGALGIVYEQASSRGHVQNTGTEDITFPFSIRNHLRTSLATIQATIDNRELLLNWQRKFFKDIRDKGLKEKKIHVYGNEKDPGLTKMFTQLLLDHQIKVYQLQDNITAGGREYKTGSAYAVPEAQPQNLMVKTVFDNVTSFADSVFYDTSAWSMALAYGISNAEVNSGRIDLGAGLSEEDIKTNVDTPAKSDYAYLVDWSQFKAASALYYLLNNEVNVKTAFTPFSIETNKGEKEFGYGTLMISVADQSLSPEKLYQLIKKASEKAGVKIASVPSGRSALGIDLGSPEFKSVELPKVVMLTGNGTSGYEAGEIWFMMDTYVGMPITKVDRSDFKRMPLNDYDVLIMVSGSYDDLDKDRIDSWVKNGGTLITQRTASEWAIKNEIVQAELKEQEKEKDSLLRMNYVKADKYYGSRAIGGSFYKADLDITHPLGFGYNDRELSIYKNSSVFMKPGKNPFNKVAVFTDDPYLSGYIHPENLEMIKNSAAILVEQKGRGNVIMFSDNPNFRAMMLETYKLFVNAIFFGQMIF</sequence>